<accession>A0ABT3T0R3</accession>
<feature type="chain" id="PRO_5045173121" evidence="2">
    <location>
        <begin position="26"/>
        <end position="624"/>
    </location>
</feature>
<dbReference type="InterPro" id="IPR022028">
    <property type="entry name" value="DUF3604"/>
</dbReference>
<reference evidence="3" key="1">
    <citation type="submission" date="2019-02" db="EMBL/GenBank/DDBJ databases">
        <authorList>
            <person name="Li S.-H."/>
        </authorList>
    </citation>
    <scope>NUCLEOTIDE SEQUENCE</scope>
    <source>
        <strain evidence="3">IMCC8485</strain>
    </source>
</reference>
<evidence type="ECO:0000313" key="4">
    <source>
        <dbReference type="Proteomes" id="UP001143307"/>
    </source>
</evidence>
<dbReference type="Proteomes" id="UP001143307">
    <property type="component" value="Unassembled WGS sequence"/>
</dbReference>
<protein>
    <submittedName>
        <fullName evidence="3">DUF3604 domain-containing protein</fullName>
    </submittedName>
</protein>
<name>A0ABT3T0R3_9GAMM</name>
<keyword evidence="4" id="KW-1185">Reference proteome</keyword>
<feature type="region of interest" description="Disordered" evidence="1">
    <location>
        <begin position="352"/>
        <end position="372"/>
    </location>
</feature>
<evidence type="ECO:0000313" key="3">
    <source>
        <dbReference type="EMBL" id="MCX2975421.1"/>
    </source>
</evidence>
<gene>
    <name evidence="3" type="ORF">EYC87_17715</name>
</gene>
<comment type="caution">
    <text evidence="3">The sequence shown here is derived from an EMBL/GenBank/DDBJ whole genome shotgun (WGS) entry which is preliminary data.</text>
</comment>
<dbReference type="EMBL" id="SHNP01000008">
    <property type="protein sequence ID" value="MCX2975421.1"/>
    <property type="molecule type" value="Genomic_DNA"/>
</dbReference>
<sequence>MKNRPNIVVSVVALVSILLTSVLNANEAKRQAYFGELHLHTGLSTDAYINGTRKHPDTAYRFAQGDPVMLQDGQFWQLSRTLDFVAITDHAESFGDLPLCLQPDNPAFRLPICKQVRAGNPVASQQLIGRWQITSAQRHAGICGEDGSRCTETEKTTWQTLQESANRMNKPGEFTALIGYEYSPVILSYSGTSKVHRNVIFRGDQVPGQAFSSYDGTIEQLHAWLDETCKEPCRALTIPHNTNASASRIFWPDKNSDGTPWTKEILERRTRLEPLVELYQGKGSSECHPGLGMTDEECGFEQWVPNCSEDNLLGCSTTNDMVRDTLVRGLAVEQKWGINPFQLGFVGSTDSHLGTPGATEENDYRGQLGYPDDSPARRLGLESYYDYEGREEVNMEEGGWGFMGPTKFSPGGLAVAWADDNTREDIWDALARRETYSTSGTRIQVRFFGGFDFDGDAHQRNNFIKQGYRKGVPMGGELAAAADGQSPTFIVAALRDPQNAPLQKLQVIKGWVENGEARSAVYDVACAGGAQPDASTARCPAREASVDLKTCAIDETQGDAQLATTWTDPDFNASESALYYVRVLENPVCRWSTYDARRVGAELPEHVPATIKERAWTSPIWYKP</sequence>
<feature type="signal peptide" evidence="2">
    <location>
        <begin position="1"/>
        <end position="25"/>
    </location>
</feature>
<dbReference type="Pfam" id="PF12228">
    <property type="entry name" value="DUF3604"/>
    <property type="match status" value="1"/>
</dbReference>
<evidence type="ECO:0000256" key="1">
    <source>
        <dbReference type="SAM" id="MobiDB-lite"/>
    </source>
</evidence>
<keyword evidence="2" id="KW-0732">Signal</keyword>
<dbReference type="RefSeq" id="WP_279254062.1">
    <property type="nucleotide sequence ID" value="NZ_SHNP01000008.1"/>
</dbReference>
<dbReference type="Gene3D" id="3.20.20.140">
    <property type="entry name" value="Metal-dependent hydrolases"/>
    <property type="match status" value="1"/>
</dbReference>
<evidence type="ECO:0000256" key="2">
    <source>
        <dbReference type="SAM" id="SignalP"/>
    </source>
</evidence>
<proteinExistence type="predicted"/>
<organism evidence="3 4">
    <name type="scientific">Candidatus Seongchinamella marina</name>
    <dbReference type="NCBI Taxonomy" id="2518990"/>
    <lineage>
        <taxon>Bacteria</taxon>
        <taxon>Pseudomonadati</taxon>
        <taxon>Pseudomonadota</taxon>
        <taxon>Gammaproteobacteria</taxon>
        <taxon>Cellvibrionales</taxon>
        <taxon>Halieaceae</taxon>
        <taxon>Seongchinamella</taxon>
    </lineage>
</organism>